<name>A0A9P7YZK8_9HELO</name>
<evidence type="ECO:0000313" key="2">
    <source>
        <dbReference type="EMBL" id="KAG9242647.1"/>
    </source>
</evidence>
<proteinExistence type="inferred from homology"/>
<dbReference type="PANTHER" id="PTHR15243">
    <property type="entry name" value="SERINE/THREONINE-PROTEIN KINASE 19"/>
    <property type="match status" value="1"/>
</dbReference>
<keyword evidence="2" id="KW-0418">Kinase</keyword>
<protein>
    <submittedName>
        <fullName evidence="2">Serine-threonine protein kinase 19-domain-containing protein</fullName>
    </submittedName>
</protein>
<keyword evidence="2" id="KW-0808">Transferase</keyword>
<organism evidence="2 3">
    <name type="scientific">Calycina marina</name>
    <dbReference type="NCBI Taxonomy" id="1763456"/>
    <lineage>
        <taxon>Eukaryota</taxon>
        <taxon>Fungi</taxon>
        <taxon>Dikarya</taxon>
        <taxon>Ascomycota</taxon>
        <taxon>Pezizomycotina</taxon>
        <taxon>Leotiomycetes</taxon>
        <taxon>Helotiales</taxon>
        <taxon>Pezizellaceae</taxon>
        <taxon>Calycina</taxon>
    </lineage>
</organism>
<gene>
    <name evidence="2" type="ORF">BJ878DRAFT_514417</name>
</gene>
<keyword evidence="3" id="KW-1185">Reference proteome</keyword>
<dbReference type="OrthoDB" id="3980126at2759"/>
<dbReference type="Pfam" id="PF10494">
    <property type="entry name" value="Stk19"/>
    <property type="match status" value="1"/>
</dbReference>
<dbReference type="Proteomes" id="UP000887226">
    <property type="component" value="Unassembled WGS sequence"/>
</dbReference>
<comment type="similarity">
    <text evidence="1">Belongs to the STK19 family.</text>
</comment>
<dbReference type="AlphaFoldDB" id="A0A9P7YZK8"/>
<evidence type="ECO:0000313" key="3">
    <source>
        <dbReference type="Proteomes" id="UP000887226"/>
    </source>
</evidence>
<comment type="caution">
    <text evidence="2">The sequence shown here is derived from an EMBL/GenBank/DDBJ whole genome shotgun (WGS) entry which is preliminary data.</text>
</comment>
<dbReference type="EMBL" id="MU254051">
    <property type="protein sequence ID" value="KAG9242647.1"/>
    <property type="molecule type" value="Genomic_DNA"/>
</dbReference>
<dbReference type="GO" id="GO:0016301">
    <property type="term" value="F:kinase activity"/>
    <property type="evidence" value="ECO:0007669"/>
    <property type="project" value="UniProtKB-KW"/>
</dbReference>
<sequence length="389" mass="42416">MSDFHITLAHSSRVKKPTTASLRRTASSPFFSLPRKKPFLGRSQTQDTKHIDDFSEQLDDVGLVESLATDLRLRDVAQAVLYVKGKMWSLFPRERTGMNAQRTAEVLGFRKRLPHLVTLTHVQALLNSATVVEREVVELVRGGVLRKIVVGGRGAMGEMLITMKDFEALLHGSGLQEEVRTKFLQVLQDSPMALGIEKGRVTEGDAKALMKAGFLTAATPAWATTEMFLTPGEGSRGTAMSLHSISRAASGSLAAVGGYEAVYMATNRNAYDHNSGSMAFNISIPGAGPYLKLVTAARAHLVSLLSKSRYRESPQTMLKERWEGGIEVGDAGSLARRNRGEFDGVLPGRTRKWKTFYGMSFDWVLGESVGAGLVEVFNTGSVGRGVRVL</sequence>
<dbReference type="PANTHER" id="PTHR15243:SF0">
    <property type="entry name" value="SERINE_THREONINE-PROTEIN KINASE 19"/>
    <property type="match status" value="1"/>
</dbReference>
<evidence type="ECO:0000256" key="1">
    <source>
        <dbReference type="ARBA" id="ARBA00093458"/>
    </source>
</evidence>
<reference evidence="2" key="1">
    <citation type="journal article" date="2021" name="IMA Fungus">
        <title>Genomic characterization of three marine fungi, including Emericellopsis atlantica sp. nov. with signatures of a generalist lifestyle and marine biomass degradation.</title>
        <authorList>
            <person name="Hagestad O.C."/>
            <person name="Hou L."/>
            <person name="Andersen J.H."/>
            <person name="Hansen E.H."/>
            <person name="Altermark B."/>
            <person name="Li C."/>
            <person name="Kuhnert E."/>
            <person name="Cox R.J."/>
            <person name="Crous P.W."/>
            <person name="Spatafora J.W."/>
            <person name="Lail K."/>
            <person name="Amirebrahimi M."/>
            <person name="Lipzen A."/>
            <person name="Pangilinan J."/>
            <person name="Andreopoulos W."/>
            <person name="Hayes R.D."/>
            <person name="Ng V."/>
            <person name="Grigoriev I.V."/>
            <person name="Jackson S.A."/>
            <person name="Sutton T.D.S."/>
            <person name="Dobson A.D.W."/>
            <person name="Rama T."/>
        </authorList>
    </citation>
    <scope>NUCLEOTIDE SEQUENCE</scope>
    <source>
        <strain evidence="2">TRa3180A</strain>
    </source>
</reference>
<dbReference type="InterPro" id="IPR018865">
    <property type="entry name" value="STK19-like"/>
</dbReference>
<dbReference type="GO" id="GO:0046579">
    <property type="term" value="P:positive regulation of Ras protein signal transduction"/>
    <property type="evidence" value="ECO:0007669"/>
    <property type="project" value="TreeGrafter"/>
</dbReference>
<accession>A0A9P7YZK8</accession>